<evidence type="ECO:0000259" key="4">
    <source>
        <dbReference type="PROSITE" id="PS50021"/>
    </source>
</evidence>
<protein>
    <submittedName>
        <fullName evidence="5">Neurofibromin</fullName>
    </submittedName>
</protein>
<accession>A0A9Q0R8V1</accession>
<name>A0A9Q0R8V1_ANAIG</name>
<dbReference type="InterPro" id="IPR036872">
    <property type="entry name" value="CH_dom_sf"/>
</dbReference>
<keyword evidence="1" id="KW-0343">GTPase activation</keyword>
<reference evidence="5" key="1">
    <citation type="submission" date="2022-10" db="EMBL/GenBank/DDBJ databases">
        <title>Novel sulphate-reducing endosymbionts in the free-living metamonad Anaeramoeba.</title>
        <authorList>
            <person name="Jerlstrom-Hultqvist J."/>
            <person name="Cepicka I."/>
            <person name="Gallot-Lavallee L."/>
            <person name="Salas-Leiva D."/>
            <person name="Curtis B.A."/>
            <person name="Zahonova K."/>
            <person name="Pipaliya S."/>
            <person name="Dacks J."/>
            <person name="Roger A.J."/>
        </authorList>
    </citation>
    <scope>NUCLEOTIDE SEQUENCE</scope>
    <source>
        <strain evidence="5">BMAN</strain>
    </source>
</reference>
<dbReference type="PANTHER" id="PTHR10194">
    <property type="entry name" value="RAS GTPASE-ACTIVATING PROTEINS"/>
    <property type="match status" value="1"/>
</dbReference>
<sequence length="779" mass="92521">MDFLLKEDIKSILELTYEIGFKNYLNKELIKKEKNKAKLSIEIIKNWINEILKKSTQKKVANSLFEDFKKIDFLIEFLLQVFPDLDFKKIALISDLKEKLIYILKEIQNNSYDGFCCSVDDIFNMKKKQFIKFLASLFLWFQNNNPKKKEKKAKIPKFNDPDFDNYIEEKLQSFKKSINYIETENDLQQKMEFKTIIEEIKLEIMDSSQFTISITETHLFSKNQNQNQKENENENENENEKEIPIQKEQILNNNIQIQKELPKKEQNRDLKYKILTMKQKIQENKRKIDDYQKLQEYKHFQEKESQQKFILYPEKFNSLNQFIQTSEKVSQSLNPLKEDLQDFMNSITKIPSYSTSLFKLLDVKIDDVPVGNIQKIQFKTITSFSNCLRGAFAHFKINFSEEEFKKLITKIKLFEQFDLDPYGVYSEIEDVFPKEYENIIQFRKFSIFILSICDLFVFTVYFKQLFTEKIVEILQENKNILQGSDVDDITRMIYGNIDNFIYFLSDLSKLKDIVQNIMEFLEIQDHINKSEKVIEELFRQSLSKTLFAIFKRLFEENQQEKIKNEVEKNKKKPTKIFKKDFAAGNQTLQKYLTEESIRLLSILTDANFCGDDIESISLSLFNLFDYLGLSIPLLKFTISQTITRISSVQNLFAYSDVSSRILSEFSFIYGAQYLHLTLKPIISEMIEFNQTIKTILDSEKDIPPQFRIINNYISTEIEKKFSGKGLISIGRFIFHRFLCPTLVSPQNYSIIKFPLNERYFKRFSFNFISNYSIIKKEKI</sequence>
<dbReference type="SUPFAM" id="SSF47576">
    <property type="entry name" value="Calponin-homology domain, CH-domain"/>
    <property type="match status" value="1"/>
</dbReference>
<keyword evidence="6" id="KW-1185">Reference proteome</keyword>
<dbReference type="EMBL" id="JAPDFW010000099">
    <property type="protein sequence ID" value="KAJ5070079.1"/>
    <property type="molecule type" value="Genomic_DNA"/>
</dbReference>
<dbReference type="SUPFAM" id="SSF48350">
    <property type="entry name" value="GTPase activation domain, GAP"/>
    <property type="match status" value="1"/>
</dbReference>
<evidence type="ECO:0000313" key="5">
    <source>
        <dbReference type="EMBL" id="KAJ5070079.1"/>
    </source>
</evidence>
<feature type="region of interest" description="Disordered" evidence="2">
    <location>
        <begin position="221"/>
        <end position="243"/>
    </location>
</feature>
<feature type="domain" description="Ras-GAP" evidence="3">
    <location>
        <begin position="612"/>
        <end position="779"/>
    </location>
</feature>
<dbReference type="GO" id="GO:0005096">
    <property type="term" value="F:GTPase activator activity"/>
    <property type="evidence" value="ECO:0007669"/>
    <property type="project" value="UniProtKB-KW"/>
</dbReference>
<dbReference type="InterPro" id="IPR001715">
    <property type="entry name" value="CH_dom"/>
</dbReference>
<feature type="domain" description="Calponin-homology (CH)" evidence="4">
    <location>
        <begin position="38"/>
        <end position="142"/>
    </location>
</feature>
<comment type="caution">
    <text evidence="5">The sequence shown here is derived from an EMBL/GenBank/DDBJ whole genome shotgun (WGS) entry which is preliminary data.</text>
</comment>
<dbReference type="PROSITE" id="PS50018">
    <property type="entry name" value="RAS_GTPASE_ACTIV_2"/>
    <property type="match status" value="1"/>
</dbReference>
<organism evidence="5 6">
    <name type="scientific">Anaeramoeba ignava</name>
    <name type="common">Anaerobic marine amoeba</name>
    <dbReference type="NCBI Taxonomy" id="1746090"/>
    <lineage>
        <taxon>Eukaryota</taxon>
        <taxon>Metamonada</taxon>
        <taxon>Anaeramoebidae</taxon>
        <taxon>Anaeramoeba</taxon>
    </lineage>
</organism>
<evidence type="ECO:0000256" key="1">
    <source>
        <dbReference type="ARBA" id="ARBA00022468"/>
    </source>
</evidence>
<dbReference type="InterPro" id="IPR001936">
    <property type="entry name" value="RasGAP_dom"/>
</dbReference>
<evidence type="ECO:0000259" key="3">
    <source>
        <dbReference type="PROSITE" id="PS50018"/>
    </source>
</evidence>
<dbReference type="Pfam" id="PF00616">
    <property type="entry name" value="RasGAP"/>
    <property type="match status" value="1"/>
</dbReference>
<gene>
    <name evidence="5" type="ORF">M0811_11283</name>
</gene>
<dbReference type="Gene3D" id="1.10.506.10">
    <property type="entry name" value="GTPase Activation - p120gap, domain 1"/>
    <property type="match status" value="1"/>
</dbReference>
<dbReference type="PROSITE" id="PS50021">
    <property type="entry name" value="CH"/>
    <property type="match status" value="1"/>
</dbReference>
<dbReference type="PANTHER" id="PTHR10194:SF60">
    <property type="entry name" value="RAS GTPASE-ACTIVATING PROTEIN RASKOL"/>
    <property type="match status" value="1"/>
</dbReference>
<evidence type="ECO:0000256" key="2">
    <source>
        <dbReference type="SAM" id="MobiDB-lite"/>
    </source>
</evidence>
<proteinExistence type="predicted"/>
<dbReference type="AlphaFoldDB" id="A0A9Q0R8V1"/>
<dbReference type="OrthoDB" id="28245at2759"/>
<dbReference type="InterPro" id="IPR039360">
    <property type="entry name" value="Ras_GTPase"/>
</dbReference>
<evidence type="ECO:0000313" key="6">
    <source>
        <dbReference type="Proteomes" id="UP001149090"/>
    </source>
</evidence>
<dbReference type="InterPro" id="IPR008936">
    <property type="entry name" value="Rho_GTPase_activation_prot"/>
</dbReference>
<dbReference type="Proteomes" id="UP001149090">
    <property type="component" value="Unassembled WGS sequence"/>
</dbReference>